<evidence type="ECO:0000256" key="3">
    <source>
        <dbReference type="ARBA" id="ARBA00023163"/>
    </source>
</evidence>
<evidence type="ECO:0000256" key="4">
    <source>
        <dbReference type="ARBA" id="ARBA00023242"/>
    </source>
</evidence>
<reference evidence="10 11" key="1">
    <citation type="submission" date="2006-10" db="EMBL/GenBank/DDBJ databases">
        <title>The Genome Sequence of Batrachochytrium dendrobatidis JEL423.</title>
        <authorList>
            <consortium name="The Broad Institute Genome Sequencing Platform"/>
            <person name="Birren B."/>
            <person name="Lander E."/>
            <person name="Galagan J."/>
            <person name="Cuomo C."/>
            <person name="Devon K."/>
            <person name="Jaffe D."/>
            <person name="Butler J."/>
            <person name="Alvarez P."/>
            <person name="Gnerre S."/>
            <person name="Grabherr M."/>
            <person name="Kleber M."/>
            <person name="Mauceli E."/>
            <person name="Brockman W."/>
            <person name="Young S."/>
            <person name="LaButti K."/>
            <person name="Sykes S."/>
            <person name="DeCaprio D."/>
            <person name="Crawford M."/>
            <person name="Koehrsen M."/>
            <person name="Engels R."/>
            <person name="Montgomery P."/>
            <person name="Pearson M."/>
            <person name="Howarth C."/>
            <person name="Larson L."/>
            <person name="White J."/>
            <person name="O'Leary S."/>
            <person name="Kodira C."/>
            <person name="Zeng Q."/>
            <person name="Yandava C."/>
            <person name="Alvarado L."/>
            <person name="Longcore J."/>
            <person name="James T."/>
        </authorList>
    </citation>
    <scope>NUCLEOTIDE SEQUENCE [LARGE SCALE GENOMIC DNA]</scope>
    <source>
        <strain evidence="10 11">JEL423</strain>
    </source>
</reference>
<dbReference type="Pfam" id="PF08221">
    <property type="entry name" value="HTH_9"/>
    <property type="match status" value="1"/>
</dbReference>
<dbReference type="GO" id="GO:0006351">
    <property type="term" value="P:DNA-templated transcription"/>
    <property type="evidence" value="ECO:0007669"/>
    <property type="project" value="InterPro"/>
</dbReference>
<dbReference type="PANTHER" id="PTHR12949:SF0">
    <property type="entry name" value="DNA-DIRECTED RNA POLYMERASE III SUBUNIT RPC3"/>
    <property type="match status" value="1"/>
</dbReference>
<evidence type="ECO:0000259" key="9">
    <source>
        <dbReference type="Pfam" id="PF22536"/>
    </source>
</evidence>
<dbReference type="VEuPathDB" id="FungiDB:BDEG_27671"/>
<accession>A0A177WWZ5</accession>
<dbReference type="Gene3D" id="1.10.10.10">
    <property type="entry name" value="Winged helix-like DNA-binding domain superfamily/Winged helix DNA-binding domain"/>
    <property type="match status" value="3"/>
</dbReference>
<feature type="domain" description="RNA polymerase III Rpc82 C -terminal" evidence="7">
    <location>
        <begin position="158"/>
        <end position="313"/>
    </location>
</feature>
<dbReference type="Pfam" id="PF05645">
    <property type="entry name" value="RNA_pol_Rpc82"/>
    <property type="match status" value="1"/>
</dbReference>
<name>A0A177WWZ5_BATDL</name>
<keyword evidence="2 6" id="KW-0240">DNA-directed RNA polymerase</keyword>
<sequence>MSKIELGLCGEILKEHFGSLVQSQSTTVELWLRIDFLIIDKVGFVLLSKGRSNLAAIAQSSKLPIKIIRESLFILIQNHQVTFAENTEGMRVVVYYEANIKEILLRDRFALYISTASTHLGVNAGLIISKVLEAGYLAPLKLLKSCKLTEKDISACMEKLVQGRFVRTVSAIDSLTINDKYILEEREAIANTGAGAPLSSTELAKLRKSLAEKRSNYAQTPSSGTKRKVLDFEEEENRKKLRGDLYSIVHDTNYYAVDFERFHILLRNDAKLASQRVNDTAGRLIKAMLDHTYSQLNSCKEPLSPSIRREMIGTLVRGQELHVHGHSNDPAMEYIEALVSERAKIVSNLNGTLYAINLRDSVRVMQIDLIESIIQEKFGDVCRRIWRLLYMKQKLDEKQVGKQAMINNKVARECLYTMLKEGLVYLQVSHGF</sequence>
<keyword evidence="4 6" id="KW-0539">Nucleus</keyword>
<evidence type="ECO:0000313" key="10">
    <source>
        <dbReference type="EMBL" id="OAJ44446.1"/>
    </source>
</evidence>
<dbReference type="Proteomes" id="UP000077115">
    <property type="component" value="Unassembled WGS sequence"/>
</dbReference>
<dbReference type="InterPro" id="IPR013197">
    <property type="entry name" value="RNA_pol_III_RPC82-rel_HTH"/>
</dbReference>
<evidence type="ECO:0000313" key="11">
    <source>
        <dbReference type="Proteomes" id="UP000077115"/>
    </source>
</evidence>
<evidence type="ECO:0000259" key="8">
    <source>
        <dbReference type="Pfam" id="PF08221"/>
    </source>
</evidence>
<evidence type="ECO:0000256" key="1">
    <source>
        <dbReference type="ARBA" id="ARBA00004123"/>
    </source>
</evidence>
<gene>
    <name evidence="10" type="ORF">BDEG_27671</name>
</gene>
<dbReference type="InterPro" id="IPR039748">
    <property type="entry name" value="RPC3"/>
</dbReference>
<comment type="function">
    <text evidence="5 6">DNA-dependent RNA polymerase catalyzes the transcription of DNA into RNA using the four ribonucleoside triphosphates as substrates. Specific core component of RNA polymerase III which synthesizes small RNAs, such as 5S rRNA and tRNAs.</text>
</comment>
<feature type="domain" description="RNA polymerase III subunit RPC82-related helix-turn-helix" evidence="8">
    <location>
        <begin position="41"/>
        <end position="86"/>
    </location>
</feature>
<dbReference type="STRING" id="403673.A0A177WWZ5"/>
<evidence type="ECO:0000259" key="7">
    <source>
        <dbReference type="Pfam" id="PF05645"/>
    </source>
</evidence>
<dbReference type="Pfam" id="PF22536">
    <property type="entry name" value="WHD_POLR3C"/>
    <property type="match status" value="1"/>
</dbReference>
<proteinExistence type="inferred from homology"/>
<comment type="similarity">
    <text evidence="6">Belongs to the RNA polymerase beta chain family.</text>
</comment>
<dbReference type="OrthoDB" id="272392at2759"/>
<organism evidence="10 11">
    <name type="scientific">Batrachochytrium dendrobatidis (strain JEL423)</name>
    <dbReference type="NCBI Taxonomy" id="403673"/>
    <lineage>
        <taxon>Eukaryota</taxon>
        <taxon>Fungi</taxon>
        <taxon>Fungi incertae sedis</taxon>
        <taxon>Chytridiomycota</taxon>
        <taxon>Chytridiomycota incertae sedis</taxon>
        <taxon>Chytridiomycetes</taxon>
        <taxon>Rhizophydiales</taxon>
        <taxon>Rhizophydiales incertae sedis</taxon>
        <taxon>Batrachochytrium</taxon>
    </lineage>
</organism>
<evidence type="ECO:0000256" key="6">
    <source>
        <dbReference type="RuleBase" id="RU367076"/>
    </source>
</evidence>
<feature type="domain" description="DNA-directed RNA polymerase III subunit RPC3 winged-helix" evidence="9">
    <location>
        <begin position="370"/>
        <end position="427"/>
    </location>
</feature>
<keyword evidence="3 6" id="KW-0804">Transcription</keyword>
<dbReference type="InterPro" id="IPR036388">
    <property type="entry name" value="WH-like_DNA-bd_sf"/>
</dbReference>
<dbReference type="AlphaFoldDB" id="A0A177WWZ5"/>
<dbReference type="PANTHER" id="PTHR12949">
    <property type="entry name" value="RNA POLYMERASE III DNA DIRECTED -RELATED"/>
    <property type="match status" value="1"/>
</dbReference>
<comment type="subcellular location">
    <subcellularLocation>
        <location evidence="1 6">Nucleus</location>
    </subcellularLocation>
</comment>
<dbReference type="GO" id="GO:0003697">
    <property type="term" value="F:single-stranded DNA binding"/>
    <property type="evidence" value="ECO:0007669"/>
    <property type="project" value="UniProtKB-UniRule"/>
</dbReference>
<evidence type="ECO:0000256" key="5">
    <source>
        <dbReference type="ARBA" id="ARBA00025127"/>
    </source>
</evidence>
<reference evidence="10 11" key="2">
    <citation type="submission" date="2016-05" db="EMBL/GenBank/DDBJ databases">
        <title>Lineage-specific infection strategies underlie the spectrum of fungal disease in amphibians.</title>
        <authorList>
            <person name="Cuomo C.A."/>
            <person name="Farrer R.A."/>
            <person name="James T."/>
            <person name="Longcore J."/>
            <person name="Birren B."/>
        </authorList>
    </citation>
    <scope>NUCLEOTIDE SEQUENCE [LARGE SCALE GENOMIC DNA]</scope>
    <source>
        <strain evidence="10 11">JEL423</strain>
    </source>
</reference>
<dbReference type="InterPro" id="IPR055207">
    <property type="entry name" value="POLR3C_WHD"/>
</dbReference>
<dbReference type="EMBL" id="DS022312">
    <property type="protein sequence ID" value="OAJ44446.1"/>
    <property type="molecule type" value="Genomic_DNA"/>
</dbReference>
<comment type="subunit">
    <text evidence="6">Component of the RNA polymerase III (Pol III) complex consisting of 17 subunits.</text>
</comment>
<dbReference type="GO" id="GO:0005666">
    <property type="term" value="C:RNA polymerase III complex"/>
    <property type="evidence" value="ECO:0007669"/>
    <property type="project" value="UniProtKB-UniRule"/>
</dbReference>
<dbReference type="InterPro" id="IPR008806">
    <property type="entry name" value="RNA_pol_III_Rpc82_C"/>
</dbReference>
<evidence type="ECO:0000256" key="2">
    <source>
        <dbReference type="ARBA" id="ARBA00022478"/>
    </source>
</evidence>
<protein>
    <recommendedName>
        <fullName evidence="6">DNA-directed RNA polymerase III subunit RPC3</fullName>
        <shortName evidence="6">RNA polymerase III subunit C3</shortName>
    </recommendedName>
</protein>